<feature type="region of interest" description="Disordered" evidence="1">
    <location>
        <begin position="726"/>
        <end position="773"/>
    </location>
</feature>
<feature type="compositionally biased region" description="Polar residues" evidence="1">
    <location>
        <begin position="748"/>
        <end position="762"/>
    </location>
</feature>
<feature type="region of interest" description="Disordered" evidence="1">
    <location>
        <begin position="304"/>
        <end position="329"/>
    </location>
</feature>
<protein>
    <submittedName>
        <fullName evidence="5">Uncharacterized protein LOC116957678 isoform X1</fullName>
    </submittedName>
</protein>
<dbReference type="Pfam" id="PF13919">
    <property type="entry name" value="ASXH"/>
    <property type="match status" value="1"/>
</dbReference>
<keyword evidence="4" id="KW-1185">Reference proteome</keyword>
<feature type="region of interest" description="Disordered" evidence="1">
    <location>
        <begin position="79"/>
        <end position="157"/>
    </location>
</feature>
<evidence type="ECO:0000313" key="4">
    <source>
        <dbReference type="Proteomes" id="UP001318040"/>
    </source>
</evidence>
<dbReference type="InterPro" id="IPR028020">
    <property type="entry name" value="ASX_DEUBAD_dom"/>
</dbReference>
<accession>A0AAJ7UGI9</accession>
<dbReference type="GO" id="GO:0009887">
    <property type="term" value="P:animal organ morphogenesis"/>
    <property type="evidence" value="ECO:0007669"/>
    <property type="project" value="TreeGrafter"/>
</dbReference>
<dbReference type="PANTHER" id="PTHR13578">
    <property type="entry name" value="ADDITIONAL SEX COMBS LIKE PROTEIN ASXL"/>
    <property type="match status" value="1"/>
</dbReference>
<evidence type="ECO:0000313" key="5">
    <source>
        <dbReference type="RefSeq" id="XP_032835884.1"/>
    </source>
</evidence>
<proteinExistence type="predicted"/>
<organism evidence="4 5">
    <name type="scientific">Petromyzon marinus</name>
    <name type="common">Sea lamprey</name>
    <dbReference type="NCBI Taxonomy" id="7757"/>
    <lineage>
        <taxon>Eukaryota</taxon>
        <taxon>Metazoa</taxon>
        <taxon>Chordata</taxon>
        <taxon>Craniata</taxon>
        <taxon>Vertebrata</taxon>
        <taxon>Cyclostomata</taxon>
        <taxon>Hyperoartia</taxon>
        <taxon>Petromyzontiformes</taxon>
        <taxon>Petromyzontidae</taxon>
        <taxon>Petromyzon</taxon>
    </lineage>
</organism>
<keyword evidence="2" id="KW-0732">Signal</keyword>
<feature type="region of interest" description="Disordered" evidence="1">
    <location>
        <begin position="832"/>
        <end position="853"/>
    </location>
</feature>
<dbReference type="AlphaFoldDB" id="A0AAJ7UGI9"/>
<feature type="chain" id="PRO_5042557048" evidence="2">
    <location>
        <begin position="21"/>
        <end position="927"/>
    </location>
</feature>
<evidence type="ECO:0000256" key="1">
    <source>
        <dbReference type="SAM" id="MobiDB-lite"/>
    </source>
</evidence>
<feature type="compositionally biased region" description="Polar residues" evidence="1">
    <location>
        <begin position="98"/>
        <end position="114"/>
    </location>
</feature>
<feature type="compositionally biased region" description="Basic and acidic residues" evidence="1">
    <location>
        <begin position="841"/>
        <end position="851"/>
    </location>
</feature>
<dbReference type="GO" id="GO:0045944">
    <property type="term" value="P:positive regulation of transcription by RNA polymerase II"/>
    <property type="evidence" value="ECO:0007669"/>
    <property type="project" value="TreeGrafter"/>
</dbReference>
<evidence type="ECO:0000256" key="2">
    <source>
        <dbReference type="SAM" id="SignalP"/>
    </source>
</evidence>
<feature type="signal peptide" evidence="2">
    <location>
        <begin position="1"/>
        <end position="20"/>
    </location>
</feature>
<feature type="compositionally biased region" description="Polar residues" evidence="1">
    <location>
        <begin position="511"/>
        <end position="525"/>
    </location>
</feature>
<reference evidence="5" key="1">
    <citation type="submission" date="2025-08" db="UniProtKB">
        <authorList>
            <consortium name="RefSeq"/>
        </authorList>
    </citation>
    <scope>IDENTIFICATION</scope>
    <source>
        <tissue evidence="5">Sperm</tissue>
    </source>
</reference>
<feature type="compositionally biased region" description="Basic residues" evidence="1">
    <location>
        <begin position="469"/>
        <end position="480"/>
    </location>
</feature>
<sequence length="927" mass="101328">MTPCLMLLFVLVTGVPCIRCGTINAFKETASVQREVARDTRAQSYLNTGGAEKEGSDVKMPQAVVLLGTFCDSSGQQRLLSPLKSPARQPTAPETRRGQQQPKCSSPELSTLPTANFCPKSLGAKSRSPKLPIADSRGLKSNSPRVGQEAAGGSKETTRGLSVVLHRLDLNAVNAGYCLYKGSSGEKNPSSGNLWPGLNANKASLKLEGHSLARDWQSKEDDKDSEFNSLVTSLQNANLRSLISYESFRKLPSACQQRLLLLLPEPDRQLGDDGSLQLGSSALCNEFFSYAALDWQERLAEGEESNPRQCIRNGPAKKARLSVHEPHAQDSLQSNIGEFVSGDALSTSRCKSGTRGAFSVVRDEVKKVLGTQHNRTVSGNCKGSVLSLPPCTVRLENCLPLKVVGSGKWRKEIQPIKNGCLHERSSNNVKRNEMARLVKSMHIDTSRAHTSRTQTSRSHTSRTDTSHAHTSRSHTTRAHTSRATAGGPHIPLQVTEQSEELEDWREKLGEISSSGMRKNSKPQRPSSKEKSPLTSKKALKAAARSLCEEESSTSPAPSRPAKRALPVRHRGKRWKTAACLSVSSNEPESSVNIRPVTVTIFRLPVQVFSEVSTIYNVNKLSNAREGQSTVLCDESNTQSKANCDLKMQKNGRKQRTKKFPTKFTRRKRQSATRSAIEVDAILHNAFPKKGGENGRIVAKKHLNGNLNFPKITRELLVCKGTAEKGFDESPTKGISGDVEEQRVKTHSEPMTPTPLSQSSALTPKQAAKSALPLPHSKRNSIDWMCLSATSRKRLYPNYPLLGDEPELPQNSLLPLPSVRLALVKLQGASTAQTEDVPVSPESKRMHLEPGHLSDSGLSGCGVAAHTAPWRSENIPFHFPSTLLPTPPNRLQHGHRASCKSVEGDQIVLREIANSPLRARSHADEPMQ</sequence>
<feature type="region of interest" description="Disordered" evidence="1">
    <location>
        <begin position="441"/>
        <end position="570"/>
    </location>
</feature>
<dbReference type="Proteomes" id="UP001318040">
    <property type="component" value="Chromosome 3"/>
</dbReference>
<dbReference type="PANTHER" id="PTHR13578:SF20">
    <property type="entry name" value="POLYCOMB PROTEIN ASX"/>
    <property type="match status" value="1"/>
</dbReference>
<dbReference type="GO" id="GO:0003682">
    <property type="term" value="F:chromatin binding"/>
    <property type="evidence" value="ECO:0007669"/>
    <property type="project" value="TreeGrafter"/>
</dbReference>
<feature type="compositionally biased region" description="Basic residues" evidence="1">
    <location>
        <begin position="560"/>
        <end position="570"/>
    </location>
</feature>
<feature type="compositionally biased region" description="Low complexity" evidence="1">
    <location>
        <begin position="532"/>
        <end position="545"/>
    </location>
</feature>
<dbReference type="GO" id="GO:0035517">
    <property type="term" value="C:PR-DUB complex"/>
    <property type="evidence" value="ECO:0007669"/>
    <property type="project" value="TreeGrafter"/>
</dbReference>
<name>A0AAJ7UGI9_PETMA</name>
<dbReference type="GO" id="GO:0042975">
    <property type="term" value="F:peroxisome proliferator activated receptor binding"/>
    <property type="evidence" value="ECO:0007669"/>
    <property type="project" value="TreeGrafter"/>
</dbReference>
<dbReference type="GeneID" id="116957678"/>
<dbReference type="InterPro" id="IPR024811">
    <property type="entry name" value="ASX/ASX-like"/>
</dbReference>
<gene>
    <name evidence="5" type="primary">LOC116957678</name>
</gene>
<dbReference type="RefSeq" id="XP_032835884.1">
    <property type="nucleotide sequence ID" value="XM_032979993.1"/>
</dbReference>
<evidence type="ECO:0000259" key="3">
    <source>
        <dbReference type="Pfam" id="PF13919"/>
    </source>
</evidence>
<feature type="domain" description="ASX DEUBAD" evidence="3">
    <location>
        <begin position="219"/>
        <end position="304"/>
    </location>
</feature>
<dbReference type="KEGG" id="pmrn:116957678"/>